<evidence type="ECO:0000313" key="2">
    <source>
        <dbReference type="Proteomes" id="UP001302745"/>
    </source>
</evidence>
<protein>
    <submittedName>
        <fullName evidence="1">Uncharacterized protein</fullName>
    </submittedName>
</protein>
<accession>A0AAN6VV75</accession>
<organism evidence="1 2">
    <name type="scientific">Chaetomidium leptoderma</name>
    <dbReference type="NCBI Taxonomy" id="669021"/>
    <lineage>
        <taxon>Eukaryota</taxon>
        <taxon>Fungi</taxon>
        <taxon>Dikarya</taxon>
        <taxon>Ascomycota</taxon>
        <taxon>Pezizomycotina</taxon>
        <taxon>Sordariomycetes</taxon>
        <taxon>Sordariomycetidae</taxon>
        <taxon>Sordariales</taxon>
        <taxon>Chaetomiaceae</taxon>
        <taxon>Chaetomidium</taxon>
    </lineage>
</organism>
<reference evidence="1" key="1">
    <citation type="journal article" date="2023" name="Mol. Phylogenet. Evol.">
        <title>Genome-scale phylogeny and comparative genomics of the fungal order Sordariales.</title>
        <authorList>
            <person name="Hensen N."/>
            <person name="Bonometti L."/>
            <person name="Westerberg I."/>
            <person name="Brannstrom I.O."/>
            <person name="Guillou S."/>
            <person name="Cros-Aarteil S."/>
            <person name="Calhoun S."/>
            <person name="Haridas S."/>
            <person name="Kuo A."/>
            <person name="Mondo S."/>
            <person name="Pangilinan J."/>
            <person name="Riley R."/>
            <person name="LaButti K."/>
            <person name="Andreopoulos B."/>
            <person name="Lipzen A."/>
            <person name="Chen C."/>
            <person name="Yan M."/>
            <person name="Daum C."/>
            <person name="Ng V."/>
            <person name="Clum A."/>
            <person name="Steindorff A."/>
            <person name="Ohm R.A."/>
            <person name="Martin F."/>
            <person name="Silar P."/>
            <person name="Natvig D.O."/>
            <person name="Lalanne C."/>
            <person name="Gautier V."/>
            <person name="Ament-Velasquez S.L."/>
            <person name="Kruys A."/>
            <person name="Hutchinson M.I."/>
            <person name="Powell A.J."/>
            <person name="Barry K."/>
            <person name="Miller A.N."/>
            <person name="Grigoriev I.V."/>
            <person name="Debuchy R."/>
            <person name="Gladieux P."/>
            <person name="Hiltunen Thoren M."/>
            <person name="Johannesson H."/>
        </authorList>
    </citation>
    <scope>NUCLEOTIDE SEQUENCE</scope>
    <source>
        <strain evidence="1">CBS 538.74</strain>
    </source>
</reference>
<gene>
    <name evidence="1" type="ORF">C8A00DRAFT_28785</name>
</gene>
<comment type="caution">
    <text evidence="1">The sequence shown here is derived from an EMBL/GenBank/DDBJ whole genome shotgun (WGS) entry which is preliminary data.</text>
</comment>
<reference evidence="1" key="2">
    <citation type="submission" date="2023-05" db="EMBL/GenBank/DDBJ databases">
        <authorList>
            <consortium name="Lawrence Berkeley National Laboratory"/>
            <person name="Steindorff A."/>
            <person name="Hensen N."/>
            <person name="Bonometti L."/>
            <person name="Westerberg I."/>
            <person name="Brannstrom I.O."/>
            <person name="Guillou S."/>
            <person name="Cros-Aarteil S."/>
            <person name="Calhoun S."/>
            <person name="Haridas S."/>
            <person name="Kuo A."/>
            <person name="Mondo S."/>
            <person name="Pangilinan J."/>
            <person name="Riley R."/>
            <person name="Labutti K."/>
            <person name="Andreopoulos B."/>
            <person name="Lipzen A."/>
            <person name="Chen C."/>
            <person name="Yanf M."/>
            <person name="Daum C."/>
            <person name="Ng V."/>
            <person name="Clum A."/>
            <person name="Ohm R."/>
            <person name="Martin F."/>
            <person name="Silar P."/>
            <person name="Natvig D."/>
            <person name="Lalanne C."/>
            <person name="Gautier V."/>
            <person name="Ament-Velasquez S.L."/>
            <person name="Kruys A."/>
            <person name="Hutchinson M.I."/>
            <person name="Powell A.J."/>
            <person name="Barry K."/>
            <person name="Miller A.N."/>
            <person name="Grigoriev I.V."/>
            <person name="Debuchy R."/>
            <person name="Gladieux P."/>
            <person name="Thoren M.H."/>
            <person name="Johannesson H."/>
        </authorList>
    </citation>
    <scope>NUCLEOTIDE SEQUENCE</scope>
    <source>
        <strain evidence="1">CBS 538.74</strain>
    </source>
</reference>
<dbReference type="EMBL" id="MU856840">
    <property type="protein sequence ID" value="KAK4158279.1"/>
    <property type="molecule type" value="Genomic_DNA"/>
</dbReference>
<evidence type="ECO:0000313" key="1">
    <source>
        <dbReference type="EMBL" id="KAK4158279.1"/>
    </source>
</evidence>
<dbReference type="AlphaFoldDB" id="A0AAN6VV75"/>
<proteinExistence type="predicted"/>
<name>A0AAN6VV75_9PEZI</name>
<sequence length="108" mass="12023">MSTHAYVSYAYVMVFCQRQIDVAGELPGPDKTPPGFAALRSEILGFANEDEEGLLRVAGIQPAGNMEGQDPASMLFIVVTDERECPWKGPFLRESDRCYDQCPEEFES</sequence>
<dbReference type="Proteomes" id="UP001302745">
    <property type="component" value="Unassembled WGS sequence"/>
</dbReference>
<keyword evidence="2" id="KW-1185">Reference proteome</keyword>